<accession>A0A928TVM3</accession>
<name>A0A928TVM3_UNCKA</name>
<reference evidence="1" key="1">
    <citation type="submission" date="2020-05" db="EMBL/GenBank/DDBJ databases">
        <title>High-Quality Genomes of Partial-Nitritation/Anammox System by Hierarchical Clustering Based Hybrid Assembly.</title>
        <authorList>
            <person name="Liu L."/>
            <person name="Wang Y."/>
            <person name="Che Y."/>
            <person name="Chen Y."/>
            <person name="Xia Y."/>
            <person name="Luo R."/>
            <person name="Cheng S.H."/>
            <person name="Zheng C."/>
            <person name="Zhang T."/>
        </authorList>
    </citation>
    <scope>NUCLEOTIDE SEQUENCE</scope>
    <source>
        <strain evidence="1">H1_PAT1</strain>
    </source>
</reference>
<dbReference type="AlphaFoldDB" id="A0A928TVM3"/>
<dbReference type="Proteomes" id="UP000710385">
    <property type="component" value="Unassembled WGS sequence"/>
</dbReference>
<sequence>MSKQNAPIAGLPHCDVCGRVKKDGRHPECRKFDDVRNELRSDFASILILRKEASFAAFDAYNDAKTVRDMIDLLGNLIGDRDAWMHDSALTLLRIQRCAFLKIVPNHEYWVHPPASADDEID</sequence>
<dbReference type="EMBL" id="JABTTY010000001">
    <property type="protein sequence ID" value="MBE7525230.1"/>
    <property type="molecule type" value="Genomic_DNA"/>
</dbReference>
<proteinExistence type="predicted"/>
<protein>
    <submittedName>
        <fullName evidence="1">Uncharacterized protein</fullName>
    </submittedName>
</protein>
<evidence type="ECO:0000313" key="2">
    <source>
        <dbReference type="Proteomes" id="UP000710385"/>
    </source>
</evidence>
<comment type="caution">
    <text evidence="1">The sequence shown here is derived from an EMBL/GenBank/DDBJ whole genome shotgun (WGS) entry which is preliminary data.</text>
</comment>
<organism evidence="1 2">
    <name type="scientific">candidate division WWE3 bacterium</name>
    <dbReference type="NCBI Taxonomy" id="2053526"/>
    <lineage>
        <taxon>Bacteria</taxon>
        <taxon>Katanobacteria</taxon>
    </lineage>
</organism>
<gene>
    <name evidence="1" type="ORF">HS096_02465</name>
</gene>
<evidence type="ECO:0000313" key="1">
    <source>
        <dbReference type="EMBL" id="MBE7525230.1"/>
    </source>
</evidence>